<gene>
    <name evidence="2" type="ORF">PACTADRAFT_50595</name>
</gene>
<feature type="region of interest" description="Disordered" evidence="1">
    <location>
        <begin position="456"/>
        <end position="505"/>
    </location>
</feature>
<feature type="region of interest" description="Disordered" evidence="1">
    <location>
        <begin position="261"/>
        <end position="287"/>
    </location>
</feature>
<feature type="compositionally biased region" description="Acidic residues" evidence="1">
    <location>
        <begin position="269"/>
        <end position="283"/>
    </location>
</feature>
<organism evidence="2 3">
    <name type="scientific">Pachysolen tannophilus NRRL Y-2460</name>
    <dbReference type="NCBI Taxonomy" id="669874"/>
    <lineage>
        <taxon>Eukaryota</taxon>
        <taxon>Fungi</taxon>
        <taxon>Dikarya</taxon>
        <taxon>Ascomycota</taxon>
        <taxon>Saccharomycotina</taxon>
        <taxon>Pichiomycetes</taxon>
        <taxon>Pachysolenaceae</taxon>
        <taxon>Pachysolen</taxon>
    </lineage>
</organism>
<reference evidence="3" key="1">
    <citation type="submission" date="2016-05" db="EMBL/GenBank/DDBJ databases">
        <title>Comparative genomics of biotechnologically important yeasts.</title>
        <authorList>
            <consortium name="DOE Joint Genome Institute"/>
            <person name="Riley R."/>
            <person name="Haridas S."/>
            <person name="Wolfe K.H."/>
            <person name="Lopes M.R."/>
            <person name="Hittinger C.T."/>
            <person name="Goker M."/>
            <person name="Salamov A."/>
            <person name="Wisecaver J."/>
            <person name="Long T.M."/>
            <person name="Aerts A.L."/>
            <person name="Barry K."/>
            <person name="Choi C."/>
            <person name="Clum A."/>
            <person name="Coughlan A.Y."/>
            <person name="Deshpande S."/>
            <person name="Douglass A.P."/>
            <person name="Hanson S.J."/>
            <person name="Klenk H.-P."/>
            <person name="Labutti K."/>
            <person name="Lapidus A."/>
            <person name="Lindquist E."/>
            <person name="Lipzen A."/>
            <person name="Meier-Kolthoff J.P."/>
            <person name="Ohm R.A."/>
            <person name="Otillar R.P."/>
            <person name="Pangilinan J."/>
            <person name="Peng Y."/>
            <person name="Rokas A."/>
            <person name="Rosa C.A."/>
            <person name="Scheuner C."/>
            <person name="Sibirny A.A."/>
            <person name="Slot J.C."/>
            <person name="Stielow J.B."/>
            <person name="Sun H."/>
            <person name="Kurtzman C.P."/>
            <person name="Blackwell M."/>
            <person name="Grigoriev I.V."/>
            <person name="Jeffries T.W."/>
        </authorList>
    </citation>
    <scope>NUCLEOTIDE SEQUENCE [LARGE SCALE GENOMIC DNA]</scope>
    <source>
        <strain evidence="3">NRRL Y-2460</strain>
    </source>
</reference>
<feature type="region of interest" description="Disordered" evidence="1">
    <location>
        <begin position="403"/>
        <end position="425"/>
    </location>
</feature>
<dbReference type="AlphaFoldDB" id="A0A1E4TSK9"/>
<feature type="compositionally biased region" description="Low complexity" evidence="1">
    <location>
        <begin position="472"/>
        <end position="505"/>
    </location>
</feature>
<feature type="region of interest" description="Disordered" evidence="1">
    <location>
        <begin position="1"/>
        <end position="56"/>
    </location>
</feature>
<dbReference type="Proteomes" id="UP000094236">
    <property type="component" value="Unassembled WGS sequence"/>
</dbReference>
<feature type="region of interest" description="Disordered" evidence="1">
    <location>
        <begin position="541"/>
        <end position="579"/>
    </location>
</feature>
<proteinExistence type="predicted"/>
<sequence length="748" mass="82286">MSQSGFDWLNIPGISDSQNPNGTSNSPAPPPVSFGLNSSSSSINLPKSDNDGIQILKNNGDVGNNINDNNSGVGENISQIDFKNLFSDVRNNGNNGGAVELNKSNGLSSSERKEPLDVNQDNKLNQVQISEQELKLKKQKEDEELVKNFKDDPSIPLSLTIEQLSATEAKTYLRWYNDIITRRGTRTIKIDDVFNFLNNFKLSDQIKKILKKIFVQCQYSLNIGQFFCLLRLISHSIVDGKIPSRHLIKINSAVPRPVSILSRKRQSEDSDIEDDDTNDEYNDSNDNINGGLEKIGIKGARIAGETLSKNNGSVMMMSSESKLDLDNFAQFMLTGQRPNSPASSLQFGKEKNHSSSKKKKFTKKKVKFSDQVIVQPEINPALENQVQKEDLDFSLPMEQLLGRVPPNRGSTFKSNEEVENEEEELKDMQDSINHFRNVKIDSMSVHGVPSYAYHNTDIGNINPNPLPPSSPPLYQQQQQQQQQQQSFPFNNSNSNNNNGSSSSNQYIASVLSPDITGSDATTTAQPLPAAPALLQPNLTGSVSKSMRESKHLSPQPPVSRRDRSVSSPLAYEDASPQNLQNNYFGNVSSTVLNGAVSPPPLLSPPLAFPSLHHQHSHPIHPVAPPAPPPRARSSTLPQQRPPPPPPPSRSSRKPVSPPNSAPSLPPKIAITDQNYDINGRQLQSPPQPLQPPQQQAFGFDDYFQNGHVNSVHSTPAIQNSNSNSSDILGNLKALQAEVDRIKTITGKL</sequence>
<feature type="region of interest" description="Disordered" evidence="1">
    <location>
        <begin position="96"/>
        <end position="124"/>
    </location>
</feature>
<feature type="compositionally biased region" description="Pro residues" evidence="1">
    <location>
        <begin position="655"/>
        <end position="665"/>
    </location>
</feature>
<evidence type="ECO:0008006" key="4">
    <source>
        <dbReference type="Google" id="ProtNLM"/>
    </source>
</evidence>
<feature type="compositionally biased region" description="Polar residues" evidence="1">
    <location>
        <begin position="336"/>
        <end position="346"/>
    </location>
</feature>
<evidence type="ECO:0000313" key="2">
    <source>
        <dbReference type="EMBL" id="ODV94730.1"/>
    </source>
</evidence>
<feature type="compositionally biased region" description="Pro residues" evidence="1">
    <location>
        <begin position="621"/>
        <end position="630"/>
    </location>
</feature>
<feature type="region of interest" description="Disordered" evidence="1">
    <location>
        <begin position="607"/>
        <end position="668"/>
    </location>
</feature>
<dbReference type="OrthoDB" id="2553626at2759"/>
<feature type="compositionally biased region" description="Polar residues" evidence="1">
    <location>
        <begin position="15"/>
        <end position="26"/>
    </location>
</feature>
<feature type="region of interest" description="Disordered" evidence="1">
    <location>
        <begin position="334"/>
        <end position="361"/>
    </location>
</feature>
<accession>A0A1E4TSK9</accession>
<feature type="compositionally biased region" description="Pro residues" evidence="1">
    <location>
        <begin position="639"/>
        <end position="648"/>
    </location>
</feature>
<protein>
    <recommendedName>
        <fullName evidence="4">EH domain-containing protein</fullName>
    </recommendedName>
</protein>
<dbReference type="STRING" id="669874.A0A1E4TSK9"/>
<dbReference type="EMBL" id="KV454015">
    <property type="protein sequence ID" value="ODV94730.1"/>
    <property type="molecule type" value="Genomic_DNA"/>
</dbReference>
<evidence type="ECO:0000256" key="1">
    <source>
        <dbReference type="SAM" id="MobiDB-lite"/>
    </source>
</evidence>
<name>A0A1E4TSK9_PACTA</name>
<keyword evidence="3" id="KW-1185">Reference proteome</keyword>
<evidence type="ECO:0000313" key="3">
    <source>
        <dbReference type="Proteomes" id="UP000094236"/>
    </source>
</evidence>